<dbReference type="Proteomes" id="UP000222054">
    <property type="component" value="Unassembled WGS sequence"/>
</dbReference>
<reference evidence="1 2" key="1">
    <citation type="submission" date="2017-09" db="EMBL/GenBank/DDBJ databases">
        <title>Large-scale bioinformatics analysis of Bacillus genomes uncovers conserved roles of natural products in bacterial physiology.</title>
        <authorList>
            <consortium name="Agbiome Team Llc"/>
            <person name="Bleich R.M."/>
            <person name="Grubbs K.J."/>
            <person name="Santa Maria K.C."/>
            <person name="Allen S.E."/>
            <person name="Farag S."/>
            <person name="Shank E.A."/>
            <person name="Bowers A."/>
        </authorList>
    </citation>
    <scope>NUCLEOTIDE SEQUENCE [LARGE SCALE GENOMIC DNA]</scope>
    <source>
        <strain evidence="1 2">AFS053130</strain>
    </source>
</reference>
<dbReference type="EMBL" id="NUHO01000076">
    <property type="protein sequence ID" value="PGM91582.1"/>
    <property type="molecule type" value="Genomic_DNA"/>
</dbReference>
<organism evidence="1 2">
    <name type="scientific">Bacillus cereus</name>
    <dbReference type="NCBI Taxonomy" id="1396"/>
    <lineage>
        <taxon>Bacteria</taxon>
        <taxon>Bacillati</taxon>
        <taxon>Bacillota</taxon>
        <taxon>Bacilli</taxon>
        <taxon>Bacillales</taxon>
        <taxon>Bacillaceae</taxon>
        <taxon>Bacillus</taxon>
        <taxon>Bacillus cereus group</taxon>
    </lineage>
</organism>
<dbReference type="RefSeq" id="WP_016123019.1">
    <property type="nucleotide sequence ID" value="NZ_NUHO01000076.1"/>
</dbReference>
<proteinExistence type="predicted"/>
<evidence type="ECO:0000313" key="1">
    <source>
        <dbReference type="EMBL" id="PGM91582.1"/>
    </source>
</evidence>
<accession>A0A2B9DUB3</accession>
<protein>
    <submittedName>
        <fullName evidence="1">Uncharacterized protein</fullName>
    </submittedName>
</protein>
<gene>
    <name evidence="1" type="ORF">CN958_18015</name>
</gene>
<dbReference type="AlphaFoldDB" id="A0A2B9DUB3"/>
<name>A0A2B9DUB3_BACCE</name>
<evidence type="ECO:0000313" key="2">
    <source>
        <dbReference type="Proteomes" id="UP000222054"/>
    </source>
</evidence>
<sequence>MADYVVRNYQIQYTIISPSGERYTPTEIMIYTCSAKKAIEVVKGEIKRRMGTHYKFEVLCKNATDRHYNQLTLF</sequence>
<comment type="caution">
    <text evidence="1">The sequence shown here is derived from an EMBL/GenBank/DDBJ whole genome shotgun (WGS) entry which is preliminary data.</text>
</comment>